<accession>A0ABP1DVR3</accession>
<dbReference type="EMBL" id="OZ037949">
    <property type="protein sequence ID" value="CAL1711906.1"/>
    <property type="molecule type" value="Genomic_DNA"/>
</dbReference>
<dbReference type="Pfam" id="PF12770">
    <property type="entry name" value="CHAT"/>
    <property type="match status" value="1"/>
</dbReference>
<sequence>MPTLDALHQARGRPSSTTEARVLPVIQPNAGPGYASLPNTKNELQEIHNIVPPRSILSLTESIDLDLNGDCAIVENVMRNLPEASILRLACHSIQDPGNPLQSAFNFRGGQRLTVEHLMQRPLPHAYVAFLSACHTAANDVQRPDEAINFASAMLFAVPRCGQWTTLMVQLWLVLYTAIFLRSSEQV</sequence>
<name>A0ABP1DVR3_9APHY</name>
<feature type="domain" description="CHAT" evidence="1">
    <location>
        <begin position="4"/>
        <end position="155"/>
    </location>
</feature>
<reference evidence="3" key="1">
    <citation type="submission" date="2024-04" db="EMBL/GenBank/DDBJ databases">
        <authorList>
            <person name="Shaw F."/>
            <person name="Minotto A."/>
        </authorList>
    </citation>
    <scope>NUCLEOTIDE SEQUENCE [LARGE SCALE GENOMIC DNA]</scope>
</reference>
<dbReference type="Proteomes" id="UP001497453">
    <property type="component" value="Chromosome 6"/>
</dbReference>
<evidence type="ECO:0000313" key="3">
    <source>
        <dbReference type="Proteomes" id="UP001497453"/>
    </source>
</evidence>
<protein>
    <recommendedName>
        <fullName evidence="1">CHAT domain-containing protein</fullName>
    </recommendedName>
</protein>
<evidence type="ECO:0000313" key="2">
    <source>
        <dbReference type="EMBL" id="CAL1711906.1"/>
    </source>
</evidence>
<dbReference type="InterPro" id="IPR024983">
    <property type="entry name" value="CHAT_dom"/>
</dbReference>
<proteinExistence type="predicted"/>
<organism evidence="2 3">
    <name type="scientific">Somion occarium</name>
    <dbReference type="NCBI Taxonomy" id="3059160"/>
    <lineage>
        <taxon>Eukaryota</taxon>
        <taxon>Fungi</taxon>
        <taxon>Dikarya</taxon>
        <taxon>Basidiomycota</taxon>
        <taxon>Agaricomycotina</taxon>
        <taxon>Agaricomycetes</taxon>
        <taxon>Polyporales</taxon>
        <taxon>Cerrenaceae</taxon>
        <taxon>Somion</taxon>
    </lineage>
</organism>
<gene>
    <name evidence="2" type="ORF">GFSPODELE1_LOCUS8558</name>
</gene>
<evidence type="ECO:0000259" key="1">
    <source>
        <dbReference type="Pfam" id="PF12770"/>
    </source>
</evidence>
<keyword evidence="3" id="KW-1185">Reference proteome</keyword>